<feature type="compositionally biased region" description="Basic and acidic residues" evidence="1">
    <location>
        <begin position="218"/>
        <end position="227"/>
    </location>
</feature>
<dbReference type="AlphaFoldDB" id="A0A495QNI3"/>
<evidence type="ECO:0000256" key="1">
    <source>
        <dbReference type="SAM" id="MobiDB-lite"/>
    </source>
</evidence>
<organism evidence="2 3">
    <name type="scientific">Actinomadura pelletieri DSM 43383</name>
    <dbReference type="NCBI Taxonomy" id="1120940"/>
    <lineage>
        <taxon>Bacteria</taxon>
        <taxon>Bacillati</taxon>
        <taxon>Actinomycetota</taxon>
        <taxon>Actinomycetes</taxon>
        <taxon>Streptosporangiales</taxon>
        <taxon>Thermomonosporaceae</taxon>
        <taxon>Actinomadura</taxon>
    </lineage>
</organism>
<sequence>MCCVHCSALLLRARRALHRRELRAIAGIASARLAAHFAIRFSLRLNLPSDAIAVAQVVAGSRRRAEVTVSIAFSLLLRALGALHRRETRAIAASLRLAWRLTSRSGSRFARTCLRTRSQWSRLSRGYGGGLRSLCLLPFHSSFGRWAPSIVVKRGAIAGIASARLAARCAIRFSLRSDLPSGAIANPEVVAGWLGSLGSMPTPDYREREGFSCWKRDSRPLMKRGDSSVDSSVARATASEIATPSGTSSTHSSS</sequence>
<proteinExistence type="predicted"/>
<name>A0A495QNI3_9ACTN</name>
<gene>
    <name evidence="2" type="ORF">BZB76_3038</name>
</gene>
<evidence type="ECO:0000313" key="2">
    <source>
        <dbReference type="EMBL" id="RKS74524.1"/>
    </source>
</evidence>
<comment type="caution">
    <text evidence="2">The sequence shown here is derived from an EMBL/GenBank/DDBJ whole genome shotgun (WGS) entry which is preliminary data.</text>
</comment>
<protein>
    <submittedName>
        <fullName evidence="2">Uncharacterized protein</fullName>
    </submittedName>
</protein>
<evidence type="ECO:0000313" key="3">
    <source>
        <dbReference type="Proteomes" id="UP000274601"/>
    </source>
</evidence>
<feature type="region of interest" description="Disordered" evidence="1">
    <location>
        <begin position="218"/>
        <end position="254"/>
    </location>
</feature>
<keyword evidence="3" id="KW-1185">Reference proteome</keyword>
<feature type="compositionally biased region" description="Low complexity" evidence="1">
    <location>
        <begin position="243"/>
        <end position="254"/>
    </location>
</feature>
<accession>A0A495QNI3</accession>
<dbReference type="EMBL" id="RBWU01000003">
    <property type="protein sequence ID" value="RKS74524.1"/>
    <property type="molecule type" value="Genomic_DNA"/>
</dbReference>
<reference evidence="2 3" key="1">
    <citation type="submission" date="2018-10" db="EMBL/GenBank/DDBJ databases">
        <title>Genomic Encyclopedia of Archaeal and Bacterial Type Strains, Phase II (KMG-II): from individual species to whole genera.</title>
        <authorList>
            <person name="Goeker M."/>
        </authorList>
    </citation>
    <scope>NUCLEOTIDE SEQUENCE [LARGE SCALE GENOMIC DNA]</scope>
    <source>
        <strain evidence="2 3">DSM 43383</strain>
    </source>
</reference>
<dbReference type="Proteomes" id="UP000274601">
    <property type="component" value="Unassembled WGS sequence"/>
</dbReference>